<dbReference type="Pfam" id="PF14608">
    <property type="entry name" value="zf-CCCH_2"/>
    <property type="match status" value="2"/>
</dbReference>
<feature type="zinc finger region" description="C3H1-type" evidence="10">
    <location>
        <begin position="29"/>
        <end position="56"/>
    </location>
</feature>
<evidence type="ECO:0000256" key="12">
    <source>
        <dbReference type="SAM" id="MobiDB-lite"/>
    </source>
</evidence>
<dbReference type="Gene3D" id="4.10.1000.10">
    <property type="entry name" value="Zinc finger, CCCH-type"/>
    <property type="match status" value="2"/>
</dbReference>
<feature type="zinc finger region" description="C3H1-type" evidence="10">
    <location>
        <begin position="58"/>
        <end position="85"/>
    </location>
</feature>
<sequence length="228" mass="26224">MTNVVHPQTEDLRFSFDDFLRREYRFGMDPTRPICRYFAAGQCPRGKLCPDKHILPSYSNKIVCKHWLRGLCKKGDACEFLHEYNLRKMPECLFFSKNGFCTQSPDCLYLHIDPASKIPLCPNYEKGFCKLGPKCTRRHVRKEMCPRYLTGFCPEGPNCDLGHPKFVAIGDNMRIARDPTEEPAYIRSQSSQPNAQAEKTDSGEPSERATPKVDGQQQQRQVQEVQLD</sequence>
<evidence type="ECO:0000256" key="9">
    <source>
        <dbReference type="ARBA" id="ARBA00023242"/>
    </source>
</evidence>
<name>A0A060SXH3_BLAAD</name>
<evidence type="ECO:0000256" key="11">
    <source>
        <dbReference type="RuleBase" id="RU369008"/>
    </source>
</evidence>
<dbReference type="GO" id="GO:0008270">
    <property type="term" value="F:zinc ion binding"/>
    <property type="evidence" value="ECO:0007669"/>
    <property type="project" value="UniProtKB-KW"/>
</dbReference>
<feature type="domain" description="C3H1-type" evidence="13">
    <location>
        <begin position="144"/>
        <end position="166"/>
    </location>
</feature>
<keyword evidence="4 10" id="KW-0479">Metal-binding</keyword>
<dbReference type="PANTHER" id="PTHR23102">
    <property type="entry name" value="CLEAVAGE AND POLYADENYLATION SPECIFICITY FACTOR SUBUNIT 4-RELATED"/>
    <property type="match status" value="1"/>
</dbReference>
<dbReference type="PhylomeDB" id="A0A060SXH3"/>
<dbReference type="Pfam" id="PF18345">
    <property type="entry name" value="zf_CCCH_4"/>
    <property type="match status" value="1"/>
</dbReference>
<evidence type="ECO:0000256" key="4">
    <source>
        <dbReference type="ARBA" id="ARBA00022723"/>
    </source>
</evidence>
<feature type="zinc finger region" description="C3H1-type" evidence="10">
    <location>
        <begin position="144"/>
        <end position="166"/>
    </location>
</feature>
<keyword evidence="7 10" id="KW-0862">Zinc</keyword>
<comment type="subcellular location">
    <subcellularLocation>
        <location evidence="1 11">Nucleus</location>
    </subcellularLocation>
</comment>
<dbReference type="InterPro" id="IPR036855">
    <property type="entry name" value="Znf_CCCH_sf"/>
</dbReference>
<proteinExistence type="inferred from homology"/>
<feature type="domain" description="C3H1-type" evidence="13">
    <location>
        <begin position="58"/>
        <end position="85"/>
    </location>
</feature>
<dbReference type="GO" id="GO:0003723">
    <property type="term" value="F:RNA binding"/>
    <property type="evidence" value="ECO:0007669"/>
    <property type="project" value="UniProtKB-UniRule"/>
</dbReference>
<feature type="compositionally biased region" description="Basic and acidic residues" evidence="12">
    <location>
        <begin position="198"/>
        <end position="211"/>
    </location>
</feature>
<protein>
    <recommendedName>
        <fullName evidence="11">mRNA 3'-end-processing protein</fullName>
    </recommendedName>
</protein>
<dbReference type="EMBL" id="HG937691">
    <property type="protein sequence ID" value="CDP33184.1"/>
    <property type="molecule type" value="Genomic_DNA"/>
</dbReference>
<keyword evidence="3 11" id="KW-0507">mRNA processing</keyword>
<feature type="domain" description="C3H1-type" evidence="13">
    <location>
        <begin position="29"/>
        <end position="56"/>
    </location>
</feature>
<evidence type="ECO:0000256" key="6">
    <source>
        <dbReference type="ARBA" id="ARBA00022771"/>
    </source>
</evidence>
<comment type="similarity">
    <text evidence="2 11">Belongs to the CPSF4/YTH1 family.</text>
</comment>
<dbReference type="Pfam" id="PF00642">
    <property type="entry name" value="zf-CCCH"/>
    <property type="match status" value="1"/>
</dbReference>
<dbReference type="SUPFAM" id="SSF90229">
    <property type="entry name" value="CCCH zinc finger"/>
    <property type="match status" value="1"/>
</dbReference>
<dbReference type="PANTHER" id="PTHR23102:SF24">
    <property type="entry name" value="CLEAVAGE AND POLYADENYLATION SPECIFICITY FACTOR SUBUNIT 4"/>
    <property type="match status" value="1"/>
</dbReference>
<feature type="region of interest" description="Disordered" evidence="12">
    <location>
        <begin position="180"/>
        <end position="228"/>
    </location>
</feature>
<dbReference type="AlphaFoldDB" id="A0A060SXH3"/>
<feature type="compositionally biased region" description="Low complexity" evidence="12">
    <location>
        <begin position="216"/>
        <end position="228"/>
    </location>
</feature>
<reference evidence="14" key="2">
    <citation type="submission" date="2014-06" db="EMBL/GenBank/DDBJ databases">
        <title>The complete genome of Blastobotrys (Arxula) adeninivorans LS3 - a yeast of biotechnological interest.</title>
        <authorList>
            <person name="Kunze G."/>
            <person name="Gaillardin C."/>
            <person name="Czernicka M."/>
            <person name="Durrens P."/>
            <person name="Martin T."/>
            <person name="Boer E."/>
            <person name="Gabaldon T."/>
            <person name="Cruz J."/>
            <person name="Talla E."/>
            <person name="Marck C."/>
            <person name="Goffeau A."/>
            <person name="Barbe V."/>
            <person name="Baret P."/>
            <person name="Baronian K."/>
            <person name="Beier S."/>
            <person name="Bleykasten C."/>
            <person name="Bode R."/>
            <person name="Casaregola S."/>
            <person name="Despons L."/>
            <person name="Fairhead C."/>
            <person name="Giersberg M."/>
            <person name="Gierski P."/>
            <person name="Hahnel U."/>
            <person name="Hartmann A."/>
            <person name="Jankowska D."/>
            <person name="Jubin C."/>
            <person name="Jung P."/>
            <person name="Lafontaine I."/>
            <person name="Leh-Louis V."/>
            <person name="Lemaire M."/>
            <person name="Marcet-Houben M."/>
            <person name="Mascher M."/>
            <person name="Morel G."/>
            <person name="Richard G.-F."/>
            <person name="Riechen J."/>
            <person name="Sacerdot C."/>
            <person name="Sarkar A."/>
            <person name="Savel G."/>
            <person name="Schacherer J."/>
            <person name="Sherman D."/>
            <person name="Straub M.-L."/>
            <person name="Stein N."/>
            <person name="Thierry A."/>
            <person name="Trautwein-Schult A."/>
            <person name="Westhof E."/>
            <person name="Worch S."/>
            <person name="Dujon B."/>
            <person name="Souciet J.-L."/>
            <person name="Wincker P."/>
            <person name="Scholz U."/>
            <person name="Neuveglise N."/>
        </authorList>
    </citation>
    <scope>NUCLEOTIDE SEQUENCE</scope>
    <source>
        <strain evidence="14">LS3</strain>
    </source>
</reference>
<dbReference type="GO" id="GO:0031124">
    <property type="term" value="P:mRNA 3'-end processing"/>
    <property type="evidence" value="ECO:0007669"/>
    <property type="project" value="UniProtKB-UniRule"/>
</dbReference>
<feature type="domain" description="C3H1-type" evidence="13">
    <location>
        <begin position="115"/>
        <end position="142"/>
    </location>
</feature>
<keyword evidence="5 11" id="KW-0677">Repeat</keyword>
<dbReference type="GO" id="GO:0005634">
    <property type="term" value="C:nucleus"/>
    <property type="evidence" value="ECO:0007669"/>
    <property type="project" value="UniProtKB-SubCell"/>
</dbReference>
<evidence type="ECO:0000256" key="8">
    <source>
        <dbReference type="ARBA" id="ARBA00022884"/>
    </source>
</evidence>
<feature type="zinc finger region" description="C3H1-type" evidence="10">
    <location>
        <begin position="115"/>
        <end position="142"/>
    </location>
</feature>
<keyword evidence="8 11" id="KW-0694">RNA-binding</keyword>
<comment type="function">
    <text evidence="11">Component of the cleavage factor I (CF I) involved in pre-mRNA 3'-end processing.</text>
</comment>
<feature type="domain" description="C3H1-type" evidence="13">
    <location>
        <begin position="86"/>
        <end position="114"/>
    </location>
</feature>
<dbReference type="PROSITE" id="PS50103">
    <property type="entry name" value="ZF_C3H1"/>
    <property type="match status" value="5"/>
</dbReference>
<feature type="compositionally biased region" description="Polar residues" evidence="12">
    <location>
        <begin position="187"/>
        <end position="197"/>
    </location>
</feature>
<keyword evidence="9 11" id="KW-0539">Nucleus</keyword>
<dbReference type="InterPro" id="IPR045348">
    <property type="entry name" value="CPSF4/Yth1"/>
</dbReference>
<evidence type="ECO:0000313" key="14">
    <source>
        <dbReference type="EMBL" id="CDP33184.1"/>
    </source>
</evidence>
<evidence type="ECO:0000256" key="10">
    <source>
        <dbReference type="PROSITE-ProRule" id="PRU00723"/>
    </source>
</evidence>
<dbReference type="SMART" id="SM00356">
    <property type="entry name" value="ZnF_C3H1"/>
    <property type="match status" value="5"/>
</dbReference>
<organism evidence="14">
    <name type="scientific">Blastobotrys adeninivorans</name>
    <name type="common">Yeast</name>
    <name type="synonym">Arxula adeninivorans</name>
    <dbReference type="NCBI Taxonomy" id="409370"/>
    <lineage>
        <taxon>Eukaryota</taxon>
        <taxon>Fungi</taxon>
        <taxon>Dikarya</taxon>
        <taxon>Ascomycota</taxon>
        <taxon>Saccharomycotina</taxon>
        <taxon>Dipodascomycetes</taxon>
        <taxon>Dipodascales</taxon>
        <taxon>Trichomonascaceae</taxon>
        <taxon>Blastobotrys</taxon>
    </lineage>
</organism>
<keyword evidence="6 10" id="KW-0863">Zinc-finger</keyword>
<dbReference type="InterPro" id="IPR000571">
    <property type="entry name" value="Znf_CCCH"/>
</dbReference>
<evidence type="ECO:0000256" key="5">
    <source>
        <dbReference type="ARBA" id="ARBA00022737"/>
    </source>
</evidence>
<evidence type="ECO:0000256" key="3">
    <source>
        <dbReference type="ARBA" id="ARBA00022664"/>
    </source>
</evidence>
<feature type="zinc finger region" description="C3H1-type" evidence="10">
    <location>
        <begin position="86"/>
        <end position="114"/>
    </location>
</feature>
<reference evidence="14" key="1">
    <citation type="submission" date="2014-02" db="EMBL/GenBank/DDBJ databases">
        <authorList>
            <person name="Genoscope - CEA"/>
        </authorList>
    </citation>
    <scope>NUCLEOTIDE SEQUENCE</scope>
    <source>
        <strain evidence="14">LS3</strain>
    </source>
</reference>
<evidence type="ECO:0000256" key="1">
    <source>
        <dbReference type="ARBA" id="ARBA00004123"/>
    </source>
</evidence>
<dbReference type="FunFam" id="4.10.1000.10:FF:000012">
    <property type="entry name" value="cleavage and polyadenylation specificity factor subunit 4"/>
    <property type="match status" value="1"/>
</dbReference>
<evidence type="ECO:0000256" key="7">
    <source>
        <dbReference type="ARBA" id="ARBA00022833"/>
    </source>
</evidence>
<accession>A0A060SXH3</accession>
<gene>
    <name evidence="14" type="ORF">GNLVRS02_ARAD1A03608g</name>
</gene>
<evidence type="ECO:0000259" key="13">
    <source>
        <dbReference type="PROSITE" id="PS50103"/>
    </source>
</evidence>
<evidence type="ECO:0000256" key="2">
    <source>
        <dbReference type="ARBA" id="ARBA00008907"/>
    </source>
</evidence>